<name>A0ABR8D690_9NOST</name>
<evidence type="ECO:0000313" key="3">
    <source>
        <dbReference type="Proteomes" id="UP000661112"/>
    </source>
</evidence>
<accession>A0ABR8D690</accession>
<feature type="transmembrane region" description="Helical" evidence="1">
    <location>
        <begin position="6"/>
        <end position="27"/>
    </location>
</feature>
<protein>
    <submittedName>
        <fullName evidence="2">Uncharacterized protein</fullName>
    </submittedName>
</protein>
<sequence>MTVVSYQLSVVSCQLFFLLISLISLIFPSPQSPVLTGVGFLLVFQKPWFGV</sequence>
<evidence type="ECO:0000313" key="2">
    <source>
        <dbReference type="EMBL" id="MBD2501958.1"/>
    </source>
</evidence>
<gene>
    <name evidence="2" type="ORF">H6G83_15310</name>
</gene>
<dbReference type="RefSeq" id="WP_190473730.1">
    <property type="nucleotide sequence ID" value="NZ_JACJSG010000019.1"/>
</dbReference>
<keyword evidence="1" id="KW-0472">Membrane</keyword>
<reference evidence="2 3" key="1">
    <citation type="journal article" date="2020" name="ISME J.">
        <title>Comparative genomics reveals insights into cyanobacterial evolution and habitat adaptation.</title>
        <authorList>
            <person name="Chen M.Y."/>
            <person name="Teng W.K."/>
            <person name="Zhao L."/>
            <person name="Hu C.X."/>
            <person name="Zhou Y.K."/>
            <person name="Han B.P."/>
            <person name="Song L.R."/>
            <person name="Shu W.S."/>
        </authorList>
    </citation>
    <scope>NUCLEOTIDE SEQUENCE [LARGE SCALE GENOMIC DNA]</scope>
    <source>
        <strain evidence="2 3">FACHB-119</strain>
    </source>
</reference>
<keyword evidence="3" id="KW-1185">Reference proteome</keyword>
<dbReference type="EMBL" id="JACJSG010000019">
    <property type="protein sequence ID" value="MBD2501958.1"/>
    <property type="molecule type" value="Genomic_DNA"/>
</dbReference>
<organism evidence="2 3">
    <name type="scientific">Anabaena azotica FACHB-119</name>
    <dbReference type="NCBI Taxonomy" id="947527"/>
    <lineage>
        <taxon>Bacteria</taxon>
        <taxon>Bacillati</taxon>
        <taxon>Cyanobacteriota</taxon>
        <taxon>Cyanophyceae</taxon>
        <taxon>Nostocales</taxon>
        <taxon>Nostocaceae</taxon>
        <taxon>Anabaena</taxon>
        <taxon>Anabaena azotica</taxon>
    </lineage>
</organism>
<keyword evidence="1" id="KW-1133">Transmembrane helix</keyword>
<proteinExistence type="predicted"/>
<evidence type="ECO:0000256" key="1">
    <source>
        <dbReference type="SAM" id="Phobius"/>
    </source>
</evidence>
<dbReference type="Proteomes" id="UP000661112">
    <property type="component" value="Unassembled WGS sequence"/>
</dbReference>
<comment type="caution">
    <text evidence="2">The sequence shown here is derived from an EMBL/GenBank/DDBJ whole genome shotgun (WGS) entry which is preliminary data.</text>
</comment>
<keyword evidence="1" id="KW-0812">Transmembrane</keyword>